<gene>
    <name evidence="1" type="ORF">DAPPUDRAFT_307995</name>
</gene>
<evidence type="ECO:0000313" key="1">
    <source>
        <dbReference type="EMBL" id="EFX72983.1"/>
    </source>
</evidence>
<proteinExistence type="predicted"/>
<name>E9H5K8_DAPPU</name>
<reference evidence="1 2" key="1">
    <citation type="journal article" date="2011" name="Science">
        <title>The ecoresponsive genome of Daphnia pulex.</title>
        <authorList>
            <person name="Colbourne J.K."/>
            <person name="Pfrender M.E."/>
            <person name="Gilbert D."/>
            <person name="Thomas W.K."/>
            <person name="Tucker A."/>
            <person name="Oakley T.H."/>
            <person name="Tokishita S."/>
            <person name="Aerts A."/>
            <person name="Arnold G.J."/>
            <person name="Basu M.K."/>
            <person name="Bauer D.J."/>
            <person name="Caceres C.E."/>
            <person name="Carmel L."/>
            <person name="Casola C."/>
            <person name="Choi J.H."/>
            <person name="Detter J.C."/>
            <person name="Dong Q."/>
            <person name="Dusheyko S."/>
            <person name="Eads B.D."/>
            <person name="Frohlich T."/>
            <person name="Geiler-Samerotte K.A."/>
            <person name="Gerlach D."/>
            <person name="Hatcher P."/>
            <person name="Jogdeo S."/>
            <person name="Krijgsveld J."/>
            <person name="Kriventseva E.V."/>
            <person name="Kultz D."/>
            <person name="Laforsch C."/>
            <person name="Lindquist E."/>
            <person name="Lopez J."/>
            <person name="Manak J.R."/>
            <person name="Muller J."/>
            <person name="Pangilinan J."/>
            <person name="Patwardhan R.P."/>
            <person name="Pitluck S."/>
            <person name="Pritham E.J."/>
            <person name="Rechtsteiner A."/>
            <person name="Rho M."/>
            <person name="Rogozin I.B."/>
            <person name="Sakarya O."/>
            <person name="Salamov A."/>
            <person name="Schaack S."/>
            <person name="Shapiro H."/>
            <person name="Shiga Y."/>
            <person name="Skalitzky C."/>
            <person name="Smith Z."/>
            <person name="Souvorov A."/>
            <person name="Sung W."/>
            <person name="Tang Z."/>
            <person name="Tsuchiya D."/>
            <person name="Tu H."/>
            <person name="Vos H."/>
            <person name="Wang M."/>
            <person name="Wolf Y.I."/>
            <person name="Yamagata H."/>
            <person name="Yamada T."/>
            <person name="Ye Y."/>
            <person name="Shaw J.R."/>
            <person name="Andrews J."/>
            <person name="Crease T.J."/>
            <person name="Tang H."/>
            <person name="Lucas S.M."/>
            <person name="Robertson H.M."/>
            <person name="Bork P."/>
            <person name="Koonin E.V."/>
            <person name="Zdobnov E.M."/>
            <person name="Grigoriev I.V."/>
            <person name="Lynch M."/>
            <person name="Boore J.L."/>
        </authorList>
    </citation>
    <scope>NUCLEOTIDE SEQUENCE [LARGE SCALE GENOMIC DNA]</scope>
</reference>
<dbReference type="HOGENOM" id="CLU_2560623_0_0_1"/>
<evidence type="ECO:0000313" key="2">
    <source>
        <dbReference type="Proteomes" id="UP000000305"/>
    </source>
</evidence>
<keyword evidence="2" id="KW-1185">Reference proteome</keyword>
<sequence length="82" mass="9551">MVKLFTMGSRRSSVFIFCRCLLFLHSPGFLRKLCFCSSSARDYQKLGCSKDLRSSLVDKRQDNLKLLRNGRKRNVMGRPVNY</sequence>
<accession>E9H5K8</accession>
<dbReference type="InParanoid" id="E9H5K8"/>
<dbReference type="KEGG" id="dpx:DAPPUDRAFT_307995"/>
<protein>
    <submittedName>
        <fullName evidence="1">Uncharacterized protein</fullName>
    </submittedName>
</protein>
<dbReference type="Proteomes" id="UP000000305">
    <property type="component" value="Unassembled WGS sequence"/>
</dbReference>
<organism evidence="1 2">
    <name type="scientific">Daphnia pulex</name>
    <name type="common">Water flea</name>
    <dbReference type="NCBI Taxonomy" id="6669"/>
    <lineage>
        <taxon>Eukaryota</taxon>
        <taxon>Metazoa</taxon>
        <taxon>Ecdysozoa</taxon>
        <taxon>Arthropoda</taxon>
        <taxon>Crustacea</taxon>
        <taxon>Branchiopoda</taxon>
        <taxon>Diplostraca</taxon>
        <taxon>Cladocera</taxon>
        <taxon>Anomopoda</taxon>
        <taxon>Daphniidae</taxon>
        <taxon>Daphnia</taxon>
    </lineage>
</organism>
<dbReference type="AlphaFoldDB" id="E9H5K8"/>
<dbReference type="EMBL" id="GL732594">
    <property type="protein sequence ID" value="EFX72983.1"/>
    <property type="molecule type" value="Genomic_DNA"/>
</dbReference>